<accession>A0A3A8P2J9</accession>
<comment type="caution">
    <text evidence="1">The sequence shown here is derived from an EMBL/GenBank/DDBJ whole genome shotgun (WGS) entry which is preliminary data.</text>
</comment>
<dbReference type="EMBL" id="RAWK01000515">
    <property type="protein sequence ID" value="RKH50533.1"/>
    <property type="molecule type" value="Genomic_DNA"/>
</dbReference>
<feature type="non-terminal residue" evidence="1">
    <location>
        <position position="1"/>
    </location>
</feature>
<protein>
    <submittedName>
        <fullName evidence="1">Uncharacterized protein</fullName>
    </submittedName>
</protein>
<sequence length="436" mass="47377">PTLAGLTLSYSARAELTATTPATQEDRFFHLHAFGETREAVGDSTPWLPSHASEGELYIGLAHTRPGQRISLLFQLEEGSADPLLEAAEVEWSYLGADQRFHTLQGEALGDGTEGLVRSGLVRVVLPSLATDAGGRLPAGRFWLRASAAARTRATCRLIAIRAQAASATLLRPELHSAHLASPLPAGSAGKLENRQVAIKKVEQPVASFGGRAPETPLAFSRRASERLRHKGRALGPHDYETLVLEAIPSLYKVKCLPHTRLEGGADREIAPGSVTVVTIPNLIGRKGHNPFTPYTSQATLAAVAAFLQPRVGPFVRVQVRNPTYEPVRLTFQVRFTPGNDPALCLSRLRREVDAFLSPWAFEQGQEIVFGGTLHRSTLLHFVERRDYVDFVTDFQVQHLAGAGPGSDEERVVARTARSILVSSGDHSIRILEEGP</sequence>
<dbReference type="RefSeq" id="WP_208721698.1">
    <property type="nucleotide sequence ID" value="NZ_RAWK01000515.1"/>
</dbReference>
<dbReference type="AlphaFoldDB" id="A0A3A8P2J9"/>
<reference evidence="2" key="1">
    <citation type="submission" date="2018-09" db="EMBL/GenBank/DDBJ databases">
        <authorList>
            <person name="Livingstone P.G."/>
            <person name="Whitworth D.E."/>
        </authorList>
    </citation>
    <scope>NUCLEOTIDE SEQUENCE [LARGE SCALE GENOMIC DNA]</scope>
    <source>
        <strain evidence="2">AB050A</strain>
    </source>
</reference>
<gene>
    <name evidence="1" type="ORF">D7W81_41070</name>
</gene>
<proteinExistence type="predicted"/>
<name>A0A3A8P2J9_9BACT</name>
<evidence type="ECO:0000313" key="1">
    <source>
        <dbReference type="EMBL" id="RKH50533.1"/>
    </source>
</evidence>
<keyword evidence="2" id="KW-1185">Reference proteome</keyword>
<dbReference type="Proteomes" id="UP000267003">
    <property type="component" value="Unassembled WGS sequence"/>
</dbReference>
<evidence type="ECO:0000313" key="2">
    <source>
        <dbReference type="Proteomes" id="UP000267003"/>
    </source>
</evidence>
<organism evidence="1 2">
    <name type="scientific">Corallococcus aberystwythensis</name>
    <dbReference type="NCBI Taxonomy" id="2316722"/>
    <lineage>
        <taxon>Bacteria</taxon>
        <taxon>Pseudomonadati</taxon>
        <taxon>Myxococcota</taxon>
        <taxon>Myxococcia</taxon>
        <taxon>Myxococcales</taxon>
        <taxon>Cystobacterineae</taxon>
        <taxon>Myxococcaceae</taxon>
        <taxon>Corallococcus</taxon>
    </lineage>
</organism>